<feature type="transmembrane region" description="Helical" evidence="6">
    <location>
        <begin position="107"/>
        <end position="129"/>
    </location>
</feature>
<evidence type="ECO:0000256" key="1">
    <source>
        <dbReference type="ARBA" id="ARBA00004141"/>
    </source>
</evidence>
<keyword evidence="3 6" id="KW-1133">Transmembrane helix</keyword>
<dbReference type="KEGG" id="ota:OT_ostta16g02345"/>
<evidence type="ECO:0000259" key="7">
    <source>
        <dbReference type="Pfam" id="PF03151"/>
    </source>
</evidence>
<evidence type="ECO:0000313" key="9">
    <source>
        <dbReference type="Proteomes" id="UP000009170"/>
    </source>
</evidence>
<keyword evidence="4 6" id="KW-0472">Membrane</keyword>
<dbReference type="InterPro" id="IPR004853">
    <property type="entry name" value="Sugar_P_trans_dom"/>
</dbReference>
<accession>A0A096P925</accession>
<feature type="transmembrane region" description="Helical" evidence="6">
    <location>
        <begin position="44"/>
        <end position="64"/>
    </location>
</feature>
<feature type="transmembrane region" description="Helical" evidence="6">
    <location>
        <begin position="232"/>
        <end position="251"/>
    </location>
</feature>
<keyword evidence="9" id="KW-1185">Reference proteome</keyword>
<evidence type="ECO:0000256" key="6">
    <source>
        <dbReference type="SAM" id="Phobius"/>
    </source>
</evidence>
<dbReference type="EMBL" id="CAID01000016">
    <property type="protein sequence ID" value="CEG00443.1"/>
    <property type="molecule type" value="Genomic_DNA"/>
</dbReference>
<proteinExistence type="predicted"/>
<feature type="transmembrane region" description="Helical" evidence="6">
    <location>
        <begin position="136"/>
        <end position="153"/>
    </location>
</feature>
<comment type="subcellular location">
    <subcellularLocation>
        <location evidence="1">Membrane</location>
        <topology evidence="1">Multi-pass membrane protein</topology>
    </subcellularLocation>
</comment>
<sequence length="342" mass="37308">MQLSTYGEDSALYAAAYSAAYLLVATVLILANKHLITETTLNCPIFISSLGSWFGWLVAAIAIAHDPKKMSHRLTLGEWCANILPIGFCTALSLAAANVAYSYLSLSFIQMLKAFAPVVCYATLVAFGLDRFSGRIATTLSVVMIGCFVAAWGEAHVTAFGLGCMLTAEVAEAFRSVGVQYLIANRKFSLFNGMYYFSPATLVFIMGLSLVFEREELFRYENGSVFAKYWYLIVICATFGFAVNYVCLGVVRHAGSLMVKTMSQLKNVAVIVAAMFMYGDEVSTLECVGYAVATAGFIGFNLAKARDNVQVRELVARRDAESDARSPERVSLLRQKSNAPPL</sequence>
<dbReference type="InParanoid" id="A0A096P925"/>
<dbReference type="GeneID" id="9830986"/>
<evidence type="ECO:0000256" key="4">
    <source>
        <dbReference type="ARBA" id="ARBA00023136"/>
    </source>
</evidence>
<dbReference type="RefSeq" id="XP_003083709.2">
    <property type="nucleotide sequence ID" value="XM_003083661.2"/>
</dbReference>
<reference evidence="9" key="1">
    <citation type="journal article" date="2006" name="Proc. Natl. Acad. Sci. U.S.A.">
        <title>Genome analysis of the smallest free-living eukaryote Ostreococcus tauri unveils many unique features.</title>
        <authorList>
            <person name="Derelle E."/>
            <person name="Ferraz C."/>
            <person name="Rombauts S."/>
            <person name="Rouze P."/>
            <person name="Worden A.Z."/>
            <person name="Robbens S."/>
            <person name="Partensky F."/>
            <person name="Degroeve S."/>
            <person name="Echeynie S."/>
            <person name="Cooke R."/>
            <person name="Saeys Y."/>
            <person name="Wuyts J."/>
            <person name="Jabbari K."/>
            <person name="Bowler C."/>
            <person name="Panaud O."/>
            <person name="Piegu B."/>
            <person name="Ball S.G."/>
            <person name="Ral J.-P."/>
            <person name="Bouget F.-Y."/>
            <person name="Piganeau G."/>
            <person name="De Baets B."/>
            <person name="Picard A."/>
            <person name="Delseny M."/>
            <person name="Demaille J."/>
            <person name="Van de Peer Y."/>
            <person name="Moreau H."/>
        </authorList>
    </citation>
    <scope>NUCLEOTIDE SEQUENCE [LARGE SCALE GENOMIC DNA]</scope>
    <source>
        <strain evidence="9">OTTH 0595 / CCAP 157/2 / RCC745</strain>
    </source>
</reference>
<dbReference type="Pfam" id="PF03151">
    <property type="entry name" value="TPT"/>
    <property type="match status" value="1"/>
</dbReference>
<feature type="transmembrane region" description="Helical" evidence="6">
    <location>
        <begin position="195"/>
        <end position="212"/>
    </location>
</feature>
<keyword evidence="2 6" id="KW-0812">Transmembrane</keyword>
<feature type="transmembrane region" description="Helical" evidence="6">
    <location>
        <begin position="12"/>
        <end position="32"/>
    </location>
</feature>
<organism evidence="8 9">
    <name type="scientific">Ostreococcus tauri</name>
    <name type="common">Marine green alga</name>
    <dbReference type="NCBI Taxonomy" id="70448"/>
    <lineage>
        <taxon>Eukaryota</taxon>
        <taxon>Viridiplantae</taxon>
        <taxon>Chlorophyta</taxon>
        <taxon>Mamiellophyceae</taxon>
        <taxon>Mamiellales</taxon>
        <taxon>Bathycoccaceae</taxon>
        <taxon>Ostreococcus</taxon>
    </lineage>
</organism>
<feature type="region of interest" description="Disordered" evidence="5">
    <location>
        <begin position="322"/>
        <end position="342"/>
    </location>
</feature>
<evidence type="ECO:0000313" key="8">
    <source>
        <dbReference type="EMBL" id="CEG00443.1"/>
    </source>
</evidence>
<comment type="caution">
    <text evidence="8">The sequence shown here is derived from an EMBL/GenBank/DDBJ whole genome shotgun (WGS) entry which is preliminary data.</text>
</comment>
<evidence type="ECO:0000256" key="2">
    <source>
        <dbReference type="ARBA" id="ARBA00022692"/>
    </source>
</evidence>
<gene>
    <name evidence="8" type="ORF">OT_ostta16g02345</name>
</gene>
<feature type="domain" description="Sugar phosphate transporter" evidence="7">
    <location>
        <begin position="19"/>
        <end position="297"/>
    </location>
</feature>
<dbReference type="AlphaFoldDB" id="A0A096P925"/>
<dbReference type="PANTHER" id="PTHR11132">
    <property type="entry name" value="SOLUTE CARRIER FAMILY 35"/>
    <property type="match status" value="1"/>
</dbReference>
<reference evidence="8 9" key="2">
    <citation type="journal article" date="2014" name="BMC Genomics">
        <title>An improved genome of the model marine alga Ostreococcus tauri unfolds by assessing Illumina de novo assemblies.</title>
        <authorList>
            <person name="Blanc-Mathieu R."/>
            <person name="Verhelst B."/>
            <person name="Derelle E."/>
            <person name="Rombauts S."/>
            <person name="Bouget F.Y."/>
            <person name="Carre I."/>
            <person name="Chateau A."/>
            <person name="Eyre-Walker A."/>
            <person name="Grimsley N."/>
            <person name="Moreau H."/>
            <person name="Piegu B."/>
            <person name="Rivals E."/>
            <person name="Schackwitz W."/>
            <person name="Van de Peer Y."/>
            <person name="Piganeau G."/>
        </authorList>
    </citation>
    <scope>NUCLEOTIDE SEQUENCE [LARGE SCALE GENOMIC DNA]</scope>
    <source>
        <strain evidence="9">OTTH 0595 / CCAP 157/2 / RCC745</strain>
    </source>
</reference>
<feature type="transmembrane region" description="Helical" evidence="6">
    <location>
        <begin position="76"/>
        <end position="101"/>
    </location>
</feature>
<dbReference type="InterPro" id="IPR050186">
    <property type="entry name" value="TPT_transporter"/>
</dbReference>
<evidence type="ECO:0000256" key="3">
    <source>
        <dbReference type="ARBA" id="ARBA00022989"/>
    </source>
</evidence>
<evidence type="ECO:0000256" key="5">
    <source>
        <dbReference type="SAM" id="MobiDB-lite"/>
    </source>
</evidence>
<dbReference type="Proteomes" id="UP000009170">
    <property type="component" value="Unassembled WGS sequence"/>
</dbReference>
<name>A0A096P925_OSTTA</name>
<dbReference type="OrthoDB" id="6418713at2759"/>
<dbReference type="GO" id="GO:0016020">
    <property type="term" value="C:membrane"/>
    <property type="evidence" value="ECO:0007669"/>
    <property type="project" value="UniProtKB-SubCell"/>
</dbReference>
<protein>
    <submittedName>
        <fullName evidence="8">Triose-phosphate transporter domain</fullName>
    </submittedName>
</protein>